<keyword evidence="1" id="KW-0547">Nucleotide-binding</keyword>
<dbReference type="SUPFAM" id="SSF46689">
    <property type="entry name" value="Homeodomain-like"/>
    <property type="match status" value="1"/>
</dbReference>
<feature type="domain" description="PAS" evidence="6">
    <location>
        <begin position="222"/>
        <end position="266"/>
    </location>
</feature>
<evidence type="ECO:0000256" key="3">
    <source>
        <dbReference type="ARBA" id="ARBA00023015"/>
    </source>
</evidence>
<dbReference type="CDD" id="cd00009">
    <property type="entry name" value="AAA"/>
    <property type="match status" value="1"/>
</dbReference>
<evidence type="ECO:0000313" key="7">
    <source>
        <dbReference type="EMBL" id="SKA56469.1"/>
    </source>
</evidence>
<keyword evidence="8" id="KW-1185">Reference proteome</keyword>
<protein>
    <submittedName>
        <fullName evidence="7">PAS domain S-box-containing protein</fullName>
    </submittedName>
</protein>
<dbReference type="Gene3D" id="3.40.50.2300">
    <property type="match status" value="1"/>
</dbReference>
<dbReference type="SUPFAM" id="SSF159800">
    <property type="entry name" value="PrpR receptor domain-like"/>
    <property type="match status" value="1"/>
</dbReference>
<dbReference type="Gene3D" id="1.10.10.60">
    <property type="entry name" value="Homeodomain-like"/>
    <property type="match status" value="1"/>
</dbReference>
<dbReference type="SUPFAM" id="SSF52540">
    <property type="entry name" value="P-loop containing nucleoside triphosphate hydrolases"/>
    <property type="match status" value="1"/>
</dbReference>
<dbReference type="GO" id="GO:0005524">
    <property type="term" value="F:ATP binding"/>
    <property type="evidence" value="ECO:0007669"/>
    <property type="project" value="UniProtKB-KW"/>
</dbReference>
<proteinExistence type="predicted"/>
<dbReference type="Gene3D" id="3.30.450.20">
    <property type="entry name" value="PAS domain"/>
    <property type="match status" value="1"/>
</dbReference>
<keyword evidence="3" id="KW-0805">Transcription regulation</keyword>
<evidence type="ECO:0000259" key="6">
    <source>
        <dbReference type="PROSITE" id="PS50112"/>
    </source>
</evidence>
<feature type="domain" description="Sigma-54 factor interaction" evidence="5">
    <location>
        <begin position="359"/>
        <end position="588"/>
    </location>
</feature>
<dbReference type="InterPro" id="IPR025662">
    <property type="entry name" value="Sigma_54_int_dom_ATP-bd_1"/>
</dbReference>
<dbReference type="Pfam" id="PF25601">
    <property type="entry name" value="AAA_lid_14"/>
    <property type="match status" value="1"/>
</dbReference>
<dbReference type="CDD" id="cd00130">
    <property type="entry name" value="PAS"/>
    <property type="match status" value="1"/>
</dbReference>
<dbReference type="Gene3D" id="3.40.50.300">
    <property type="entry name" value="P-loop containing nucleotide triphosphate hydrolases"/>
    <property type="match status" value="1"/>
</dbReference>
<dbReference type="PROSITE" id="PS50045">
    <property type="entry name" value="SIGMA54_INTERACT_4"/>
    <property type="match status" value="1"/>
</dbReference>
<dbReference type="InterPro" id="IPR027417">
    <property type="entry name" value="P-loop_NTPase"/>
</dbReference>
<dbReference type="EMBL" id="FUXX01000001">
    <property type="protein sequence ID" value="SKA56469.1"/>
    <property type="molecule type" value="Genomic_DNA"/>
</dbReference>
<dbReference type="GO" id="GO:0043565">
    <property type="term" value="F:sequence-specific DNA binding"/>
    <property type="evidence" value="ECO:0007669"/>
    <property type="project" value="InterPro"/>
</dbReference>
<dbReference type="Proteomes" id="UP000242432">
    <property type="component" value="Unassembled WGS sequence"/>
</dbReference>
<evidence type="ECO:0000256" key="1">
    <source>
        <dbReference type="ARBA" id="ARBA00022741"/>
    </source>
</evidence>
<evidence type="ECO:0000256" key="2">
    <source>
        <dbReference type="ARBA" id="ARBA00022840"/>
    </source>
</evidence>
<name>A0A1T4UUQ8_9GAMM</name>
<gene>
    <name evidence="7" type="ORF">SAMN02745213_00003</name>
</gene>
<dbReference type="FunFam" id="3.40.50.300:FF:000006">
    <property type="entry name" value="DNA-binding transcriptional regulator NtrC"/>
    <property type="match status" value="1"/>
</dbReference>
<dbReference type="InterPro" id="IPR002197">
    <property type="entry name" value="HTH_Fis"/>
</dbReference>
<dbReference type="PROSITE" id="PS50112">
    <property type="entry name" value="PAS"/>
    <property type="match status" value="1"/>
</dbReference>
<accession>A0A1T4UUQ8</accession>
<dbReference type="AlphaFoldDB" id="A0A1T4UUQ8"/>
<keyword evidence="2" id="KW-0067">ATP-binding</keyword>
<dbReference type="Pfam" id="PF06506">
    <property type="entry name" value="PrpR_N"/>
    <property type="match status" value="1"/>
</dbReference>
<dbReference type="Pfam" id="PF00158">
    <property type="entry name" value="Sigma54_activat"/>
    <property type="match status" value="1"/>
</dbReference>
<dbReference type="InterPro" id="IPR000014">
    <property type="entry name" value="PAS"/>
</dbReference>
<dbReference type="Pfam" id="PF02954">
    <property type="entry name" value="HTH_8"/>
    <property type="match status" value="1"/>
</dbReference>
<dbReference type="SMART" id="SM00091">
    <property type="entry name" value="PAS"/>
    <property type="match status" value="1"/>
</dbReference>
<evidence type="ECO:0000259" key="5">
    <source>
        <dbReference type="PROSITE" id="PS50045"/>
    </source>
</evidence>
<sequence>MLLAQADTISATHLYICNTMVVSMTKIAFILPDNRLIKRSKEICRELNLEDQVDFYRCDIDEAITLARVLDKTESIDAIISRYGIAHVLMQENLSVPVIEIMVTGQDLAQAFFEAKIRAGTKHPRITYLAFSNMSNDIQRLSRIMGIDLEICELEAPEDITRIIDTLPKKSTDILMGGATSMAYGAKKGFVTQVVESGDCALREAFKSAQKVILAKNNERRHTEEFITLVNSVREGVIYVNRDRKIQYVNSQVENLFNIRFDEVKGLDLRKVLSDNPQFNELYTALDNCESRKESYHDILVELNSKWLAFGIEPVIVNSNVLSLVITVMDVTTIQETEIKVRNEVTKNKFYAKYRFDDLVGDSPEIKETKRLAREFAAVDTTVLITGESGTGKELFAQSIHNASARKNGPFVAINCAALPVNLLESELFGYVEGAFTGAKHKGKAGLFEMAHHGTIFLDEISEMEMYAQSRLLRVIQERQVMRLGDDKYIPVDVRIIVATNKPLAEQVNKGEFRQDLYYRLKVLTFKVPPLRNRNGDIQVLSKYFLSHYCSKHNRIRTFSKDALNLMEKYSWPGNVRELRYFIERMVIVTKQKEITAQQLMTYWDDRDFGEKTENQQIQQTPIDEAERIKQAIEKAEGNISRAARALGIDRSTIYRKLKAKSKD</sequence>
<evidence type="ECO:0000313" key="8">
    <source>
        <dbReference type="Proteomes" id="UP000242432"/>
    </source>
</evidence>
<dbReference type="NCBIfam" id="TIGR00229">
    <property type="entry name" value="sensory_box"/>
    <property type="match status" value="1"/>
</dbReference>
<dbReference type="SUPFAM" id="SSF55785">
    <property type="entry name" value="PYP-like sensor domain (PAS domain)"/>
    <property type="match status" value="1"/>
</dbReference>
<dbReference type="InterPro" id="IPR013767">
    <property type="entry name" value="PAS_fold"/>
</dbReference>
<dbReference type="Pfam" id="PF00989">
    <property type="entry name" value="PAS"/>
    <property type="match status" value="1"/>
</dbReference>
<evidence type="ECO:0000256" key="4">
    <source>
        <dbReference type="ARBA" id="ARBA00023163"/>
    </source>
</evidence>
<dbReference type="InterPro" id="IPR009057">
    <property type="entry name" value="Homeodomain-like_sf"/>
</dbReference>
<dbReference type="SMART" id="SM00382">
    <property type="entry name" value="AAA"/>
    <property type="match status" value="1"/>
</dbReference>
<dbReference type="Gene3D" id="3.40.50.10660">
    <property type="entry name" value="PrpR receptor domain-like"/>
    <property type="match status" value="1"/>
</dbReference>
<dbReference type="GO" id="GO:0006355">
    <property type="term" value="P:regulation of DNA-templated transcription"/>
    <property type="evidence" value="ECO:0007669"/>
    <property type="project" value="InterPro"/>
</dbReference>
<dbReference type="InterPro" id="IPR035965">
    <property type="entry name" value="PAS-like_dom_sf"/>
</dbReference>
<organism evidence="7 8">
    <name type="scientific">Succinivibrio dextrinosolvens DSM 3072</name>
    <dbReference type="NCBI Taxonomy" id="1123324"/>
    <lineage>
        <taxon>Bacteria</taxon>
        <taxon>Pseudomonadati</taxon>
        <taxon>Pseudomonadota</taxon>
        <taxon>Gammaproteobacteria</taxon>
        <taxon>Aeromonadales</taxon>
        <taxon>Succinivibrionaceae</taxon>
        <taxon>Succinivibrio</taxon>
    </lineage>
</organism>
<dbReference type="PANTHER" id="PTHR32071">
    <property type="entry name" value="TRANSCRIPTIONAL REGULATORY PROTEIN"/>
    <property type="match status" value="1"/>
</dbReference>
<dbReference type="InterPro" id="IPR003593">
    <property type="entry name" value="AAA+_ATPase"/>
</dbReference>
<dbReference type="PROSITE" id="PS00675">
    <property type="entry name" value="SIGMA54_INTERACT_1"/>
    <property type="match status" value="1"/>
</dbReference>
<reference evidence="8" key="1">
    <citation type="submission" date="2017-02" db="EMBL/GenBank/DDBJ databases">
        <authorList>
            <person name="Varghese N."/>
            <person name="Submissions S."/>
        </authorList>
    </citation>
    <scope>NUCLEOTIDE SEQUENCE [LARGE SCALE GENOMIC DNA]</scope>
    <source>
        <strain evidence="8">DSM 3072</strain>
    </source>
</reference>
<dbReference type="InterPro" id="IPR002078">
    <property type="entry name" value="Sigma_54_int"/>
</dbReference>
<dbReference type="GO" id="GO:0000156">
    <property type="term" value="F:phosphorelay response regulator activity"/>
    <property type="evidence" value="ECO:0007669"/>
    <property type="project" value="InterPro"/>
</dbReference>
<dbReference type="PRINTS" id="PR01590">
    <property type="entry name" value="HTHFIS"/>
</dbReference>
<dbReference type="PANTHER" id="PTHR32071:SF57">
    <property type="entry name" value="C4-DICARBOXYLATE TRANSPORT TRANSCRIPTIONAL REGULATORY PROTEIN DCTD"/>
    <property type="match status" value="1"/>
</dbReference>
<dbReference type="Gene3D" id="1.10.8.60">
    <property type="match status" value="1"/>
</dbReference>
<dbReference type="InterPro" id="IPR058031">
    <property type="entry name" value="AAA_lid_NorR"/>
</dbReference>
<keyword evidence="4" id="KW-0804">Transcription</keyword>
<dbReference type="InterPro" id="IPR010524">
    <property type="entry name" value="Sig_transdc_resp-reg_PrpR_N"/>
</dbReference>